<dbReference type="InterPro" id="IPR008971">
    <property type="entry name" value="HSP40/DnaJ_pept-bd"/>
</dbReference>
<dbReference type="SUPFAM" id="SSF49493">
    <property type="entry name" value="HSP40/DnaJ peptide-binding domain"/>
    <property type="match status" value="2"/>
</dbReference>
<dbReference type="STRING" id="1802067.A2966_00670"/>
<dbReference type="Pfam" id="PF01556">
    <property type="entry name" value="DnaJ_C"/>
    <property type="match status" value="1"/>
</dbReference>
<accession>A0A1F7J8D9</accession>
<keyword evidence="4" id="KW-0862">Zinc</keyword>
<comment type="caution">
    <text evidence="7">The sequence shown here is derived from an EMBL/GenBank/DDBJ whole genome shotgun (WGS) entry which is preliminary data.</text>
</comment>
<dbReference type="PROSITE" id="PS50076">
    <property type="entry name" value="DNAJ_2"/>
    <property type="match status" value="1"/>
</dbReference>
<dbReference type="GO" id="GO:0008270">
    <property type="term" value="F:zinc ion binding"/>
    <property type="evidence" value="ECO:0007669"/>
    <property type="project" value="UniProtKB-KW"/>
</dbReference>
<gene>
    <name evidence="7" type="ORF">A2966_00670</name>
</gene>
<dbReference type="InterPro" id="IPR036869">
    <property type="entry name" value="J_dom_sf"/>
</dbReference>
<dbReference type="PANTHER" id="PTHR43096">
    <property type="entry name" value="DNAJ HOMOLOG 1, MITOCHONDRIAL-RELATED"/>
    <property type="match status" value="1"/>
</dbReference>
<dbReference type="FunFam" id="2.60.260.20:FF:000005">
    <property type="entry name" value="Chaperone protein dnaJ 1, mitochondrial"/>
    <property type="match status" value="1"/>
</dbReference>
<keyword evidence="2" id="KW-0677">Repeat</keyword>
<dbReference type="Proteomes" id="UP000176480">
    <property type="component" value="Unassembled WGS sequence"/>
</dbReference>
<dbReference type="PRINTS" id="PR00625">
    <property type="entry name" value="JDOMAIN"/>
</dbReference>
<dbReference type="InterPro" id="IPR001623">
    <property type="entry name" value="DnaJ_domain"/>
</dbReference>
<proteinExistence type="predicted"/>
<evidence type="ECO:0000259" key="6">
    <source>
        <dbReference type="PROSITE" id="PS50076"/>
    </source>
</evidence>
<keyword evidence="1" id="KW-0479">Metal-binding</keyword>
<dbReference type="PANTHER" id="PTHR43096:SF52">
    <property type="entry name" value="DNAJ HOMOLOG 1, MITOCHONDRIAL-RELATED"/>
    <property type="match status" value="1"/>
</dbReference>
<dbReference type="InterPro" id="IPR018253">
    <property type="entry name" value="DnaJ_domain_CS"/>
</dbReference>
<reference evidence="7 8" key="1">
    <citation type="journal article" date="2016" name="Nat. Commun.">
        <title>Thousands of microbial genomes shed light on interconnected biogeochemical processes in an aquifer system.</title>
        <authorList>
            <person name="Anantharaman K."/>
            <person name="Brown C.T."/>
            <person name="Hug L.A."/>
            <person name="Sharon I."/>
            <person name="Castelle C.J."/>
            <person name="Probst A.J."/>
            <person name="Thomas B.C."/>
            <person name="Singh A."/>
            <person name="Wilkins M.J."/>
            <person name="Karaoz U."/>
            <person name="Brodie E.L."/>
            <person name="Williams K.H."/>
            <person name="Hubbard S.S."/>
            <person name="Banfield J.F."/>
        </authorList>
    </citation>
    <scope>NUCLEOTIDE SEQUENCE [LARGE SCALE GENOMIC DNA]</scope>
</reference>
<feature type="domain" description="J" evidence="6">
    <location>
        <begin position="3"/>
        <end position="67"/>
    </location>
</feature>
<dbReference type="GO" id="GO:0042026">
    <property type="term" value="P:protein refolding"/>
    <property type="evidence" value="ECO:0007669"/>
    <property type="project" value="TreeGrafter"/>
</dbReference>
<dbReference type="SMART" id="SM00271">
    <property type="entry name" value="DnaJ"/>
    <property type="match status" value="1"/>
</dbReference>
<dbReference type="EMBL" id="MGAR01000018">
    <property type="protein sequence ID" value="OGK51877.1"/>
    <property type="molecule type" value="Genomic_DNA"/>
</dbReference>
<dbReference type="Gene3D" id="1.10.287.110">
    <property type="entry name" value="DnaJ domain"/>
    <property type="match status" value="1"/>
</dbReference>
<dbReference type="GO" id="GO:0005737">
    <property type="term" value="C:cytoplasm"/>
    <property type="evidence" value="ECO:0007669"/>
    <property type="project" value="TreeGrafter"/>
</dbReference>
<evidence type="ECO:0000256" key="1">
    <source>
        <dbReference type="ARBA" id="ARBA00022723"/>
    </source>
</evidence>
<dbReference type="GO" id="GO:0051082">
    <property type="term" value="F:unfolded protein binding"/>
    <property type="evidence" value="ECO:0007669"/>
    <property type="project" value="InterPro"/>
</dbReference>
<evidence type="ECO:0000313" key="8">
    <source>
        <dbReference type="Proteomes" id="UP000176480"/>
    </source>
</evidence>
<keyword evidence="3" id="KW-0863">Zinc-finger</keyword>
<evidence type="ECO:0000256" key="2">
    <source>
        <dbReference type="ARBA" id="ARBA00022737"/>
    </source>
</evidence>
<protein>
    <recommendedName>
        <fullName evidence="6">J domain-containing protein</fullName>
    </recommendedName>
</protein>
<name>A0A1F7J8D9_9BACT</name>
<evidence type="ECO:0000256" key="5">
    <source>
        <dbReference type="ARBA" id="ARBA00023186"/>
    </source>
</evidence>
<dbReference type="InterPro" id="IPR002939">
    <property type="entry name" value="DnaJ_C"/>
</dbReference>
<evidence type="ECO:0000313" key="7">
    <source>
        <dbReference type="EMBL" id="OGK51877.1"/>
    </source>
</evidence>
<evidence type="ECO:0000256" key="4">
    <source>
        <dbReference type="ARBA" id="ARBA00022833"/>
    </source>
</evidence>
<dbReference type="Pfam" id="PF00226">
    <property type="entry name" value="DnaJ"/>
    <property type="match status" value="1"/>
</dbReference>
<dbReference type="AlphaFoldDB" id="A0A1F7J8D9"/>
<evidence type="ECO:0000256" key="3">
    <source>
        <dbReference type="ARBA" id="ARBA00022771"/>
    </source>
</evidence>
<dbReference type="CDD" id="cd10747">
    <property type="entry name" value="DnaJ_C"/>
    <property type="match status" value="1"/>
</dbReference>
<dbReference type="Gene3D" id="2.60.260.20">
    <property type="entry name" value="Urease metallochaperone UreE, N-terminal domain"/>
    <property type="match status" value="2"/>
</dbReference>
<sequence>MKDYYAILGVAKNVSEQEIKAAYRKLALEWHPDRNKSPEANEKFKQINRAYEVLSNPEKKQMYDQVGYEAFEKSGSGAQGRGNEQGPFTYYTNFGDEGINFDFGGADPFEIFEQFFGFRSPFSGGRGRRTKRRNAYEMELTFEEAVCGVEKTTVIEGKQKSIKIPAGVDSGTQIRFADFDVVVRIRPHSSFKREGQDIYLEKDLTFPQAALGAVVDIPTINESVKLRVRPGTQSGTVVRLRGQGIPYPQSQQKGDQYVVFKVDIPQRLSGNAKKLIEELQDEL</sequence>
<dbReference type="PROSITE" id="PS00636">
    <property type="entry name" value="DNAJ_1"/>
    <property type="match status" value="1"/>
</dbReference>
<keyword evidence="5" id="KW-0143">Chaperone</keyword>
<dbReference type="CDD" id="cd06257">
    <property type="entry name" value="DnaJ"/>
    <property type="match status" value="1"/>
</dbReference>
<dbReference type="SUPFAM" id="SSF46565">
    <property type="entry name" value="Chaperone J-domain"/>
    <property type="match status" value="1"/>
</dbReference>
<organism evidence="7 8">
    <name type="scientific">Candidatus Roizmanbacteria bacterium RIFCSPLOWO2_01_FULL_41_22</name>
    <dbReference type="NCBI Taxonomy" id="1802067"/>
    <lineage>
        <taxon>Bacteria</taxon>
        <taxon>Candidatus Roizmaniibacteriota</taxon>
    </lineage>
</organism>